<dbReference type="EMBL" id="JARKIB010000124">
    <property type="protein sequence ID" value="KAJ7735974.1"/>
    <property type="molecule type" value="Genomic_DNA"/>
</dbReference>
<dbReference type="AlphaFoldDB" id="A0AAD7I7H4"/>
<comment type="caution">
    <text evidence="2">The sequence shown here is derived from an EMBL/GenBank/DDBJ whole genome shotgun (WGS) entry which is preliminary data.</text>
</comment>
<keyword evidence="3" id="KW-1185">Reference proteome</keyword>
<feature type="region of interest" description="Disordered" evidence="1">
    <location>
        <begin position="171"/>
        <end position="190"/>
    </location>
</feature>
<sequence length="297" mass="32775">MLEPFKQTTTIFHEHPHRSRGSPVLFEGSLPFTNRLIFQERHPSRITASVPMPLHPYRSSPRRAHWSSAPQYAAVPEPPKLRPINHAWTEAACPLFYLLYSFQRIVRDIGVRCVFSLRDLSAGGGANHKGRLAGGPWPCVFRGERGEGDGASKGPSTSNVYRRVLAPISAPQPDVGASEEPAGALSQYKPQPNPENALGRVMAVGALAVRAAICAQHFFKRDLIPKAQYKDWPMEIDSAWSSSVFDTNSIYSRPLLLIFASREACDEPIASGTMPLISFLKFKGSGNILNYHLMQAG</sequence>
<evidence type="ECO:0000256" key="1">
    <source>
        <dbReference type="SAM" id="MobiDB-lite"/>
    </source>
</evidence>
<organism evidence="2 3">
    <name type="scientific">Mycena metata</name>
    <dbReference type="NCBI Taxonomy" id="1033252"/>
    <lineage>
        <taxon>Eukaryota</taxon>
        <taxon>Fungi</taxon>
        <taxon>Dikarya</taxon>
        <taxon>Basidiomycota</taxon>
        <taxon>Agaricomycotina</taxon>
        <taxon>Agaricomycetes</taxon>
        <taxon>Agaricomycetidae</taxon>
        <taxon>Agaricales</taxon>
        <taxon>Marasmiineae</taxon>
        <taxon>Mycenaceae</taxon>
        <taxon>Mycena</taxon>
    </lineage>
</organism>
<name>A0AAD7I7H4_9AGAR</name>
<proteinExistence type="predicted"/>
<dbReference type="Proteomes" id="UP001215598">
    <property type="component" value="Unassembled WGS sequence"/>
</dbReference>
<protein>
    <submittedName>
        <fullName evidence="2">Uncharacterized protein</fullName>
    </submittedName>
</protein>
<evidence type="ECO:0000313" key="2">
    <source>
        <dbReference type="EMBL" id="KAJ7735974.1"/>
    </source>
</evidence>
<evidence type="ECO:0000313" key="3">
    <source>
        <dbReference type="Proteomes" id="UP001215598"/>
    </source>
</evidence>
<accession>A0AAD7I7H4</accession>
<gene>
    <name evidence="2" type="ORF">B0H16DRAFT_1695538</name>
</gene>
<reference evidence="2" key="1">
    <citation type="submission" date="2023-03" db="EMBL/GenBank/DDBJ databases">
        <title>Massive genome expansion in bonnet fungi (Mycena s.s.) driven by repeated elements and novel gene families across ecological guilds.</title>
        <authorList>
            <consortium name="Lawrence Berkeley National Laboratory"/>
            <person name="Harder C.B."/>
            <person name="Miyauchi S."/>
            <person name="Viragh M."/>
            <person name="Kuo A."/>
            <person name="Thoen E."/>
            <person name="Andreopoulos B."/>
            <person name="Lu D."/>
            <person name="Skrede I."/>
            <person name="Drula E."/>
            <person name="Henrissat B."/>
            <person name="Morin E."/>
            <person name="Kohler A."/>
            <person name="Barry K."/>
            <person name="LaButti K."/>
            <person name="Morin E."/>
            <person name="Salamov A."/>
            <person name="Lipzen A."/>
            <person name="Mereny Z."/>
            <person name="Hegedus B."/>
            <person name="Baldrian P."/>
            <person name="Stursova M."/>
            <person name="Weitz H."/>
            <person name="Taylor A."/>
            <person name="Grigoriev I.V."/>
            <person name="Nagy L.G."/>
            <person name="Martin F."/>
            <person name="Kauserud H."/>
        </authorList>
    </citation>
    <scope>NUCLEOTIDE SEQUENCE</scope>
    <source>
        <strain evidence="2">CBHHK182m</strain>
    </source>
</reference>